<sequence>MERVLSQLILEEAELPSTLIFALDSTARKYFEDDLNCSTGNMSSIRAMLNARDQIKVLFLSKLQYLYMYLTKFEVSEVSEKLSFGNLIVYGMDEALGPREENSLTVAQIRLANLIFNVAFKVKERYQMNVQFVSSLEGDGDDDLGRLEQYWREIT</sequence>
<evidence type="ECO:0000313" key="2">
    <source>
        <dbReference type="Proteomes" id="UP000054304"/>
    </source>
</evidence>
<protein>
    <submittedName>
        <fullName evidence="1">LALA0S02e02234g1_1</fullName>
    </submittedName>
</protein>
<dbReference type="AlphaFoldDB" id="A0A0C7MZ68"/>
<reference evidence="1 2" key="1">
    <citation type="submission" date="2014-12" db="EMBL/GenBank/DDBJ databases">
        <authorList>
            <person name="Neuveglise Cecile"/>
        </authorList>
    </citation>
    <scope>NUCLEOTIDE SEQUENCE [LARGE SCALE GENOMIC DNA]</scope>
    <source>
        <strain evidence="1 2">CBS 12615</strain>
    </source>
</reference>
<dbReference type="RefSeq" id="XP_022627138.1">
    <property type="nucleotide sequence ID" value="XM_022773631.1"/>
</dbReference>
<dbReference type="GeneID" id="34684310"/>
<organism evidence="1 2">
    <name type="scientific">Lachancea lanzarotensis</name>
    <dbReference type="NCBI Taxonomy" id="1245769"/>
    <lineage>
        <taxon>Eukaryota</taxon>
        <taxon>Fungi</taxon>
        <taxon>Dikarya</taxon>
        <taxon>Ascomycota</taxon>
        <taxon>Saccharomycotina</taxon>
        <taxon>Saccharomycetes</taxon>
        <taxon>Saccharomycetales</taxon>
        <taxon>Saccharomycetaceae</taxon>
        <taxon>Lachancea</taxon>
    </lineage>
</organism>
<dbReference type="OrthoDB" id="4053447at2759"/>
<evidence type="ECO:0000313" key="1">
    <source>
        <dbReference type="EMBL" id="CEP60900.1"/>
    </source>
</evidence>
<dbReference type="STRING" id="1245769.A0A0C7MZ68"/>
<dbReference type="Proteomes" id="UP000054304">
    <property type="component" value="Unassembled WGS sequence"/>
</dbReference>
<dbReference type="HOGENOM" id="CLU_1627036_0_0_1"/>
<dbReference type="EMBL" id="LN736361">
    <property type="protein sequence ID" value="CEP60900.1"/>
    <property type="molecule type" value="Genomic_DNA"/>
</dbReference>
<proteinExistence type="predicted"/>
<name>A0A0C7MZ68_9SACH</name>
<accession>A0A0C7MZ68</accession>
<gene>
    <name evidence="1" type="ORF">LALA0_S02e02234g</name>
</gene>
<keyword evidence="2" id="KW-1185">Reference proteome</keyword>